<name>A0A0C3F509_PILCF</name>
<dbReference type="PANTHER" id="PTHR11086:SF18">
    <property type="entry name" value="DEOXYCYTIDYLATE DEAMINASE"/>
    <property type="match status" value="1"/>
</dbReference>
<dbReference type="Gene3D" id="3.40.140.10">
    <property type="entry name" value="Cytidine Deaminase, domain 2"/>
    <property type="match status" value="1"/>
</dbReference>
<evidence type="ECO:0000256" key="9">
    <source>
        <dbReference type="ARBA" id="ARBA00071582"/>
    </source>
</evidence>
<evidence type="ECO:0000256" key="6">
    <source>
        <dbReference type="ARBA" id="ARBA00022833"/>
    </source>
</evidence>
<dbReference type="PROSITE" id="PS00903">
    <property type="entry name" value="CYT_DCMP_DEAMINASES_1"/>
    <property type="match status" value="1"/>
</dbReference>
<dbReference type="AlphaFoldDB" id="A0A0C3F509"/>
<dbReference type="Pfam" id="PF00383">
    <property type="entry name" value="dCMP_cyt_deam_1"/>
    <property type="match status" value="1"/>
</dbReference>
<dbReference type="STRING" id="765440.A0A0C3F509"/>
<evidence type="ECO:0000313" key="11">
    <source>
        <dbReference type="EMBL" id="KIM79790.1"/>
    </source>
</evidence>
<dbReference type="InterPro" id="IPR035105">
    <property type="entry name" value="Deoxycytidylate_deaminase_dom"/>
</dbReference>
<dbReference type="InParanoid" id="A0A0C3F509"/>
<dbReference type="InterPro" id="IPR002125">
    <property type="entry name" value="CMP_dCMP_dom"/>
</dbReference>
<dbReference type="CDD" id="cd01286">
    <property type="entry name" value="deoxycytidylate_deaminase"/>
    <property type="match status" value="1"/>
</dbReference>
<comment type="similarity">
    <text evidence="2">Belongs to the cytidine and deoxycytidylate deaminase family.</text>
</comment>
<keyword evidence="5" id="KW-0378">Hydrolase</keyword>
<evidence type="ECO:0000256" key="4">
    <source>
        <dbReference type="ARBA" id="ARBA00022727"/>
    </source>
</evidence>
<evidence type="ECO:0000256" key="3">
    <source>
        <dbReference type="ARBA" id="ARBA00022723"/>
    </source>
</evidence>
<dbReference type="GO" id="GO:0004132">
    <property type="term" value="F:dCMP deaminase activity"/>
    <property type="evidence" value="ECO:0007669"/>
    <property type="project" value="UniProtKB-EC"/>
</dbReference>
<evidence type="ECO:0000256" key="8">
    <source>
        <dbReference type="ARBA" id="ARBA00041763"/>
    </source>
</evidence>
<dbReference type="GO" id="GO:0005737">
    <property type="term" value="C:cytoplasm"/>
    <property type="evidence" value="ECO:0007669"/>
    <property type="project" value="TreeGrafter"/>
</dbReference>
<keyword evidence="3" id="KW-0479">Metal-binding</keyword>
<keyword evidence="6" id="KW-0862">Zinc</keyword>
<organism evidence="11 12">
    <name type="scientific">Piloderma croceum (strain F 1598)</name>
    <dbReference type="NCBI Taxonomy" id="765440"/>
    <lineage>
        <taxon>Eukaryota</taxon>
        <taxon>Fungi</taxon>
        <taxon>Dikarya</taxon>
        <taxon>Basidiomycota</taxon>
        <taxon>Agaricomycotina</taxon>
        <taxon>Agaricomycetes</taxon>
        <taxon>Agaricomycetidae</taxon>
        <taxon>Atheliales</taxon>
        <taxon>Atheliaceae</taxon>
        <taxon>Piloderma</taxon>
    </lineage>
</organism>
<gene>
    <name evidence="11" type="ORF">PILCRDRAFT_73778</name>
</gene>
<dbReference type="GO" id="GO:0008270">
    <property type="term" value="F:zinc ion binding"/>
    <property type="evidence" value="ECO:0007669"/>
    <property type="project" value="InterPro"/>
</dbReference>
<feature type="domain" description="CMP/dCMP-type deaminase" evidence="10">
    <location>
        <begin position="156"/>
        <end position="293"/>
    </location>
</feature>
<dbReference type="OrthoDB" id="6710946at2759"/>
<proteinExistence type="inferred from homology"/>
<dbReference type="PANTHER" id="PTHR11086">
    <property type="entry name" value="DEOXYCYTIDYLATE DEAMINASE-RELATED"/>
    <property type="match status" value="1"/>
</dbReference>
<dbReference type="HOGENOM" id="CLU_047993_0_0_1"/>
<comment type="cofactor">
    <cofactor evidence="1">
        <name>Zn(2+)</name>
        <dbReference type="ChEBI" id="CHEBI:29105"/>
    </cofactor>
</comment>
<dbReference type="InterPro" id="IPR015517">
    <property type="entry name" value="dCMP_deaminase-rel"/>
</dbReference>
<evidence type="ECO:0000256" key="1">
    <source>
        <dbReference type="ARBA" id="ARBA00001947"/>
    </source>
</evidence>
<protein>
    <recommendedName>
        <fullName evidence="9">Deoxycytidylate deaminase</fullName>
        <ecNumber evidence="7">3.5.4.12</ecNumber>
    </recommendedName>
    <alternativeName>
        <fullName evidence="8">dCMP deaminase</fullName>
    </alternativeName>
</protein>
<sequence>MKPPVSYFTTISEAQSEGPGPLASPRHLLDYVTEHWEDNFVTLDLKTKELVELFVKRPFFLLASVDAPLYQRYQRSITLGLENSLEWFVIENDRIVFGPDARLMQESVDEQAPTIALRSFRNLVNVHVANNFDSIPALYSHLDDINLLNPGRLRPDWDTYFMTLASLASHRSNCMKRRVGAVLVREKRIVSTGYNGTPRWLKNCNEGGCRICNGTLPTDGERECICLHAEENAISEAGRERVGIGAVLYCNTCPCERCTIKIIQSGVKEVVYNLEYKVDQHSAALFKEAGVILRKHALPAEI</sequence>
<evidence type="ECO:0000313" key="12">
    <source>
        <dbReference type="Proteomes" id="UP000054166"/>
    </source>
</evidence>
<evidence type="ECO:0000259" key="10">
    <source>
        <dbReference type="PROSITE" id="PS51747"/>
    </source>
</evidence>
<dbReference type="PROSITE" id="PS51747">
    <property type="entry name" value="CYT_DCMP_DEAMINASES_2"/>
    <property type="match status" value="1"/>
</dbReference>
<evidence type="ECO:0000256" key="2">
    <source>
        <dbReference type="ARBA" id="ARBA00006576"/>
    </source>
</evidence>
<dbReference type="SUPFAM" id="SSF53927">
    <property type="entry name" value="Cytidine deaminase-like"/>
    <property type="match status" value="1"/>
</dbReference>
<reference evidence="11 12" key="1">
    <citation type="submission" date="2014-04" db="EMBL/GenBank/DDBJ databases">
        <authorList>
            <consortium name="DOE Joint Genome Institute"/>
            <person name="Kuo A."/>
            <person name="Tarkka M."/>
            <person name="Buscot F."/>
            <person name="Kohler A."/>
            <person name="Nagy L.G."/>
            <person name="Floudas D."/>
            <person name="Copeland A."/>
            <person name="Barry K.W."/>
            <person name="Cichocki N."/>
            <person name="Veneault-Fourrey C."/>
            <person name="LaButti K."/>
            <person name="Lindquist E.A."/>
            <person name="Lipzen A."/>
            <person name="Lundell T."/>
            <person name="Morin E."/>
            <person name="Murat C."/>
            <person name="Sun H."/>
            <person name="Tunlid A."/>
            <person name="Henrissat B."/>
            <person name="Grigoriev I.V."/>
            <person name="Hibbett D.S."/>
            <person name="Martin F."/>
            <person name="Nordberg H.P."/>
            <person name="Cantor M.N."/>
            <person name="Hua S.X."/>
        </authorList>
    </citation>
    <scope>NUCLEOTIDE SEQUENCE [LARGE SCALE GENOMIC DNA]</scope>
    <source>
        <strain evidence="11 12">F 1598</strain>
    </source>
</reference>
<dbReference type="FunFam" id="3.40.140.10:FF:000035">
    <property type="entry name" value="dCMP deaminase"/>
    <property type="match status" value="1"/>
</dbReference>
<evidence type="ECO:0000256" key="7">
    <source>
        <dbReference type="ARBA" id="ARBA00038938"/>
    </source>
</evidence>
<dbReference type="InterPro" id="IPR016193">
    <property type="entry name" value="Cytidine_deaminase-like"/>
</dbReference>
<dbReference type="Proteomes" id="UP000054166">
    <property type="component" value="Unassembled WGS sequence"/>
</dbReference>
<evidence type="ECO:0000256" key="5">
    <source>
        <dbReference type="ARBA" id="ARBA00022801"/>
    </source>
</evidence>
<dbReference type="EC" id="3.5.4.12" evidence="7"/>
<dbReference type="FunCoup" id="A0A0C3F509">
    <property type="interactions" value="57"/>
</dbReference>
<reference evidence="12" key="2">
    <citation type="submission" date="2015-01" db="EMBL/GenBank/DDBJ databases">
        <title>Evolutionary Origins and Diversification of the Mycorrhizal Mutualists.</title>
        <authorList>
            <consortium name="DOE Joint Genome Institute"/>
            <consortium name="Mycorrhizal Genomics Consortium"/>
            <person name="Kohler A."/>
            <person name="Kuo A."/>
            <person name="Nagy L.G."/>
            <person name="Floudas D."/>
            <person name="Copeland A."/>
            <person name="Barry K.W."/>
            <person name="Cichocki N."/>
            <person name="Veneault-Fourrey C."/>
            <person name="LaButti K."/>
            <person name="Lindquist E.A."/>
            <person name="Lipzen A."/>
            <person name="Lundell T."/>
            <person name="Morin E."/>
            <person name="Murat C."/>
            <person name="Riley R."/>
            <person name="Ohm R."/>
            <person name="Sun H."/>
            <person name="Tunlid A."/>
            <person name="Henrissat B."/>
            <person name="Grigoriev I.V."/>
            <person name="Hibbett D.S."/>
            <person name="Martin F."/>
        </authorList>
    </citation>
    <scope>NUCLEOTIDE SEQUENCE [LARGE SCALE GENOMIC DNA]</scope>
    <source>
        <strain evidence="12">F 1598</strain>
    </source>
</reference>
<keyword evidence="12" id="KW-1185">Reference proteome</keyword>
<dbReference type="GO" id="GO:0009165">
    <property type="term" value="P:nucleotide biosynthetic process"/>
    <property type="evidence" value="ECO:0007669"/>
    <property type="project" value="UniProtKB-KW"/>
</dbReference>
<dbReference type="EMBL" id="KN833007">
    <property type="protein sequence ID" value="KIM79790.1"/>
    <property type="molecule type" value="Genomic_DNA"/>
</dbReference>
<dbReference type="InterPro" id="IPR016192">
    <property type="entry name" value="APOBEC/CMP_deaminase_Zn-bd"/>
</dbReference>
<keyword evidence="4" id="KW-0545">Nucleotide biosynthesis</keyword>
<accession>A0A0C3F509</accession>